<evidence type="ECO:0000313" key="1">
    <source>
        <dbReference type="EMBL" id="MDT0631728.1"/>
    </source>
</evidence>
<gene>
    <name evidence="1" type="ORF">RM540_08220</name>
</gene>
<dbReference type="Pfam" id="PF14019">
    <property type="entry name" value="DUF4235"/>
    <property type="match status" value="1"/>
</dbReference>
<dbReference type="Proteomes" id="UP001267426">
    <property type="component" value="Unassembled WGS sequence"/>
</dbReference>
<name>A0ABU3BR14_9BACT</name>
<proteinExistence type="predicted"/>
<accession>A0ABU3BR14</accession>
<dbReference type="InterPro" id="IPR025329">
    <property type="entry name" value="DUF4235"/>
</dbReference>
<dbReference type="EMBL" id="JAVRHT010000016">
    <property type="protein sequence ID" value="MDT0631728.1"/>
    <property type="molecule type" value="Genomic_DNA"/>
</dbReference>
<keyword evidence="2" id="KW-1185">Reference proteome</keyword>
<reference evidence="1 2" key="1">
    <citation type="submission" date="2023-09" db="EMBL/GenBank/DDBJ databases">
        <authorList>
            <person name="Rey-Velasco X."/>
        </authorList>
    </citation>
    <scope>NUCLEOTIDE SEQUENCE [LARGE SCALE GENOMIC DNA]</scope>
    <source>
        <strain evidence="1 2">F394</strain>
    </source>
</reference>
<organism evidence="1 2">
    <name type="scientific">Rubrivirga litoralis</name>
    <dbReference type="NCBI Taxonomy" id="3075598"/>
    <lineage>
        <taxon>Bacteria</taxon>
        <taxon>Pseudomonadati</taxon>
        <taxon>Rhodothermota</taxon>
        <taxon>Rhodothermia</taxon>
        <taxon>Rhodothermales</taxon>
        <taxon>Rubricoccaceae</taxon>
        <taxon>Rubrivirga</taxon>
    </lineage>
</organism>
<sequence length="90" mass="9301">MLSQKHTWMLVSGGAAVAAAFATRSLLKVGWNAATGEDPPLNPASSETAWTEALTWTVAASVVAGVARLAARRAAAHVLDGPVPTDRYDA</sequence>
<comment type="caution">
    <text evidence="1">The sequence shown here is derived from an EMBL/GenBank/DDBJ whole genome shotgun (WGS) entry which is preliminary data.</text>
</comment>
<protein>
    <submittedName>
        <fullName evidence="1">DUF4235 domain-containing protein</fullName>
    </submittedName>
</protein>
<evidence type="ECO:0000313" key="2">
    <source>
        <dbReference type="Proteomes" id="UP001267426"/>
    </source>
</evidence>
<dbReference type="RefSeq" id="WP_311663072.1">
    <property type="nucleotide sequence ID" value="NZ_JAVRHT010000016.1"/>
</dbReference>